<dbReference type="GO" id="GO:0071266">
    <property type="term" value="P:'de novo' L-methionine biosynthetic process"/>
    <property type="evidence" value="ECO:0007669"/>
    <property type="project" value="UniProtKB-UniRule"/>
</dbReference>
<comment type="similarity">
    <text evidence="4 15">Belongs to the aspartate-semialdehyde dehydrogenase family.</text>
</comment>
<comment type="pathway">
    <text evidence="1 15">Amino-acid biosynthesis; L-methionine biosynthesis via de novo pathway; L-homoserine from L-aspartate: step 2/3.</text>
</comment>
<dbReference type="Pfam" id="PF02774">
    <property type="entry name" value="Semialdhyde_dhC"/>
    <property type="match status" value="1"/>
</dbReference>
<feature type="binding site" evidence="15">
    <location>
        <begin position="39"/>
        <end position="40"/>
    </location>
    <ligand>
        <name>NADP(+)</name>
        <dbReference type="ChEBI" id="CHEBI:58349"/>
    </ligand>
</feature>
<evidence type="ECO:0000256" key="7">
    <source>
        <dbReference type="ARBA" id="ARBA00022605"/>
    </source>
</evidence>
<dbReference type="PANTHER" id="PTHR46278">
    <property type="entry name" value="DEHYDROGENASE, PUTATIVE-RELATED"/>
    <property type="match status" value="1"/>
</dbReference>
<dbReference type="InterPro" id="IPR000534">
    <property type="entry name" value="Semialdehyde_DH_NAD-bd"/>
</dbReference>
<feature type="domain" description="Semialdehyde dehydrogenase NAD-binding" evidence="17">
    <location>
        <begin position="4"/>
        <end position="119"/>
    </location>
</feature>
<comment type="catalytic activity">
    <reaction evidence="14 15">
        <text>L-aspartate 4-semialdehyde + phosphate + NADP(+) = 4-phospho-L-aspartate + NADPH + H(+)</text>
        <dbReference type="Rhea" id="RHEA:24284"/>
        <dbReference type="ChEBI" id="CHEBI:15378"/>
        <dbReference type="ChEBI" id="CHEBI:43474"/>
        <dbReference type="ChEBI" id="CHEBI:57535"/>
        <dbReference type="ChEBI" id="CHEBI:57783"/>
        <dbReference type="ChEBI" id="CHEBI:58349"/>
        <dbReference type="ChEBI" id="CHEBI:537519"/>
        <dbReference type="EC" id="1.2.1.11"/>
    </reaction>
</comment>
<gene>
    <name evidence="15" type="primary">asd</name>
    <name evidence="18" type="ORF">A946_01075</name>
    <name evidence="19" type="ORF">kam1_1475</name>
</gene>
<dbReference type="AlphaFoldDB" id="A0A0C1UU95"/>
<evidence type="ECO:0000256" key="3">
    <source>
        <dbReference type="ARBA" id="ARBA00005097"/>
    </source>
</evidence>
<dbReference type="STRING" id="1202785.A946_01075"/>
<keyword evidence="12 15" id="KW-0457">Lysine biosynthesis</keyword>
<dbReference type="RefSeq" id="WP_039720603.1">
    <property type="nucleotide sequence ID" value="NZ_CP037899.1"/>
</dbReference>
<dbReference type="NCBIfam" id="NF011456">
    <property type="entry name" value="PRK14874.1"/>
    <property type="match status" value="1"/>
</dbReference>
<accession>A0A0C1UU95</accession>
<evidence type="ECO:0000256" key="5">
    <source>
        <dbReference type="ARBA" id="ARBA00011738"/>
    </source>
</evidence>
<dbReference type="SUPFAM" id="SSF51735">
    <property type="entry name" value="NAD(P)-binding Rossmann-fold domains"/>
    <property type="match status" value="1"/>
</dbReference>
<dbReference type="GO" id="GO:0019877">
    <property type="term" value="P:diaminopimelate biosynthetic process"/>
    <property type="evidence" value="ECO:0007669"/>
    <property type="project" value="UniProtKB-UniRule"/>
</dbReference>
<feature type="binding site" evidence="15">
    <location>
        <position position="99"/>
    </location>
    <ligand>
        <name>phosphate</name>
        <dbReference type="ChEBI" id="CHEBI:43474"/>
    </ligand>
</feature>
<evidence type="ECO:0000256" key="10">
    <source>
        <dbReference type="ARBA" id="ARBA00022915"/>
    </source>
</evidence>
<dbReference type="UniPathway" id="UPA00050">
    <property type="reaction ID" value="UER00463"/>
</dbReference>
<dbReference type="GO" id="GO:0050661">
    <property type="term" value="F:NADP binding"/>
    <property type="evidence" value="ECO:0007669"/>
    <property type="project" value="UniProtKB-UniRule"/>
</dbReference>
<comment type="function">
    <text evidence="15">Catalyzes the NADPH-dependent formation of L-aspartate-semialdehyde (L-ASA) by the reductive dephosphorylation of L-aspartyl-4-phosphate.</text>
</comment>
<dbReference type="GO" id="GO:0009088">
    <property type="term" value="P:threonine biosynthetic process"/>
    <property type="evidence" value="ECO:0007669"/>
    <property type="project" value="UniProtKB-UniRule"/>
</dbReference>
<proteinExistence type="inferred from homology"/>
<dbReference type="KEGG" id="mkc:kam1_1475"/>
<dbReference type="PANTHER" id="PTHR46278:SF2">
    <property type="entry name" value="ASPARTATE-SEMIALDEHYDE DEHYDROGENASE"/>
    <property type="match status" value="1"/>
</dbReference>
<keyword evidence="13 15" id="KW-0486">Methionine biosynthesis</keyword>
<feature type="binding site" evidence="15">
    <location>
        <begin position="11"/>
        <end position="14"/>
    </location>
    <ligand>
        <name>NADP(+)</name>
        <dbReference type="ChEBI" id="CHEBI:58349"/>
    </ligand>
</feature>
<dbReference type="Proteomes" id="UP000315925">
    <property type="component" value="Chromosome"/>
</dbReference>
<dbReference type="GO" id="GO:0046983">
    <property type="term" value="F:protein dimerization activity"/>
    <property type="evidence" value="ECO:0007669"/>
    <property type="project" value="InterPro"/>
</dbReference>
<dbReference type="GO" id="GO:0051287">
    <property type="term" value="F:NAD binding"/>
    <property type="evidence" value="ECO:0007669"/>
    <property type="project" value="InterPro"/>
</dbReference>
<feature type="active site" description="Proton acceptor" evidence="15 16">
    <location>
        <position position="241"/>
    </location>
</feature>
<evidence type="ECO:0000256" key="9">
    <source>
        <dbReference type="ARBA" id="ARBA00022857"/>
    </source>
</evidence>
<feature type="active site" description="Acyl-thioester intermediate" evidence="15 16">
    <location>
        <position position="128"/>
    </location>
</feature>
<dbReference type="EMBL" id="JQNX01000001">
    <property type="protein sequence ID" value="KIE59333.1"/>
    <property type="molecule type" value="Genomic_DNA"/>
</dbReference>
<reference evidence="19" key="2">
    <citation type="journal article" date="2019" name="BMC Genomics">
        <title>Complete genome sequence analysis of the thermoacidophilic verrucomicrobial methanotroph 'Candidatus Methylacidiphilum kamchatkense' strain Kam1 and comparison with its closest relatives.</title>
        <authorList>
            <person name="Kruse T."/>
            <person name="Ratnadevi C.M."/>
            <person name="Erikstad H.A."/>
            <person name="Birkeland N.K."/>
        </authorList>
    </citation>
    <scope>NUCLEOTIDE SEQUENCE</scope>
    <source>
        <strain evidence="19">Kam1</strain>
    </source>
</reference>
<evidence type="ECO:0000256" key="15">
    <source>
        <dbReference type="HAMAP-Rule" id="MF_02121"/>
    </source>
</evidence>
<dbReference type="InterPro" id="IPR036291">
    <property type="entry name" value="NAD(P)-bd_dom_sf"/>
</dbReference>
<feature type="binding site" evidence="15">
    <location>
        <position position="155"/>
    </location>
    <ligand>
        <name>substrate</name>
    </ligand>
</feature>
<dbReference type="SMART" id="SM00859">
    <property type="entry name" value="Semialdhyde_dh"/>
    <property type="match status" value="1"/>
</dbReference>
<evidence type="ECO:0000256" key="12">
    <source>
        <dbReference type="ARBA" id="ARBA00023154"/>
    </source>
</evidence>
<dbReference type="EC" id="1.2.1.11" evidence="6 15"/>
<dbReference type="Pfam" id="PF01118">
    <property type="entry name" value="Semialdhyde_dh"/>
    <property type="match status" value="1"/>
</dbReference>
<dbReference type="InterPro" id="IPR012080">
    <property type="entry name" value="Asp_semialdehyde_DH"/>
</dbReference>
<feature type="binding site" evidence="15">
    <location>
        <position position="314"/>
    </location>
    <ligand>
        <name>NADP(+)</name>
        <dbReference type="ChEBI" id="CHEBI:58349"/>
    </ligand>
</feature>
<protein>
    <recommendedName>
        <fullName evidence="6 15">Aspartate-semialdehyde dehydrogenase</fullName>
        <shortName evidence="15">ASA dehydrogenase</shortName>
        <shortName evidence="15">ASADH</shortName>
        <ecNumber evidence="6 15">1.2.1.11</ecNumber>
    </recommendedName>
    <alternativeName>
        <fullName evidence="15">Aspartate-beta-semialdehyde dehydrogenase</fullName>
    </alternativeName>
</protein>
<organism evidence="19 21">
    <name type="scientific">Methylacidiphilum kamchatkense Kam1</name>
    <dbReference type="NCBI Taxonomy" id="1202785"/>
    <lineage>
        <taxon>Bacteria</taxon>
        <taxon>Pseudomonadati</taxon>
        <taxon>Verrucomicrobiota</taxon>
        <taxon>Methylacidiphilae</taxon>
        <taxon>Methylacidiphilales</taxon>
        <taxon>Methylacidiphilaceae</taxon>
        <taxon>Methylacidiphilum (ex Ratnadevi et al. 2023)</taxon>
    </lineage>
</organism>
<dbReference type="InterPro" id="IPR012280">
    <property type="entry name" value="Semialdhyde_DH_dimer_dom"/>
</dbReference>
<evidence type="ECO:0000256" key="14">
    <source>
        <dbReference type="ARBA" id="ARBA00047891"/>
    </source>
</evidence>
<feature type="binding site" evidence="15">
    <location>
        <begin position="158"/>
        <end position="159"/>
    </location>
    <ligand>
        <name>NADP(+)</name>
        <dbReference type="ChEBI" id="CHEBI:58349"/>
    </ligand>
</feature>
<dbReference type="PIRSF" id="PIRSF000148">
    <property type="entry name" value="ASA_dh"/>
    <property type="match status" value="1"/>
</dbReference>
<evidence type="ECO:0000256" key="1">
    <source>
        <dbReference type="ARBA" id="ARBA00005021"/>
    </source>
</evidence>
<comment type="caution">
    <text evidence="15">Lacks conserved residue(s) required for the propagation of feature annotation.</text>
</comment>
<dbReference type="CDD" id="cd18131">
    <property type="entry name" value="ASADH_C_bac_euk_like"/>
    <property type="match status" value="1"/>
</dbReference>
<comment type="subunit">
    <text evidence="5 15">Homodimer.</text>
</comment>
<evidence type="ECO:0000256" key="4">
    <source>
        <dbReference type="ARBA" id="ARBA00010584"/>
    </source>
</evidence>
<dbReference type="EMBL" id="CP037899">
    <property type="protein sequence ID" value="QDQ42696.1"/>
    <property type="molecule type" value="Genomic_DNA"/>
</dbReference>
<reference evidence="18 20" key="1">
    <citation type="submission" date="2014-08" db="EMBL/GenBank/DDBJ databases">
        <title>Methylacidiphilum kamchatkense strain Kam1 draft genome sequence.</title>
        <authorList>
            <person name="Birkeland N.-K."/>
            <person name="Erikstad H.A."/>
        </authorList>
    </citation>
    <scope>NUCLEOTIDE SEQUENCE [LARGE SCALE GENOMIC DNA]</scope>
    <source>
        <strain evidence="18 20">Kam1</strain>
    </source>
</reference>
<dbReference type="Gene3D" id="3.30.360.10">
    <property type="entry name" value="Dihydrodipicolinate Reductase, domain 2"/>
    <property type="match status" value="1"/>
</dbReference>
<dbReference type="GO" id="GO:0009089">
    <property type="term" value="P:lysine biosynthetic process via diaminopimelate"/>
    <property type="evidence" value="ECO:0007669"/>
    <property type="project" value="UniProtKB-UniRule"/>
</dbReference>
<keyword evidence="8 15" id="KW-0791">Threonine biosynthesis</keyword>
<dbReference type="UniPathway" id="UPA00051">
    <property type="reaction ID" value="UER00464"/>
</dbReference>
<dbReference type="NCBIfam" id="TIGR01296">
    <property type="entry name" value="asd_B"/>
    <property type="match status" value="1"/>
</dbReference>
<dbReference type="CDD" id="cd02316">
    <property type="entry name" value="VcASADH2_like_N"/>
    <property type="match status" value="1"/>
</dbReference>
<dbReference type="SUPFAM" id="SSF55347">
    <property type="entry name" value="Glyceraldehyde-3-phosphate dehydrogenase-like, C-terminal domain"/>
    <property type="match status" value="1"/>
</dbReference>
<dbReference type="HAMAP" id="MF_02121">
    <property type="entry name" value="ASADH"/>
    <property type="match status" value="1"/>
</dbReference>
<evidence type="ECO:0000313" key="21">
    <source>
        <dbReference type="Proteomes" id="UP000315925"/>
    </source>
</evidence>
<dbReference type="Gene3D" id="3.40.50.720">
    <property type="entry name" value="NAD(P)-binding Rossmann-like Domain"/>
    <property type="match status" value="1"/>
</dbReference>
<keyword evidence="11 15" id="KW-0560">Oxidoreductase</keyword>
<comment type="pathway">
    <text evidence="2 15">Amino-acid biosynthesis; L-lysine biosynthesis via DAP pathway; (S)-tetrahydrodipicolinate from L-aspartate: step 2/4.</text>
</comment>
<dbReference type="GO" id="GO:0009097">
    <property type="term" value="P:isoleucine biosynthetic process"/>
    <property type="evidence" value="ECO:0007669"/>
    <property type="project" value="UniProtKB-UniRule"/>
</dbReference>
<evidence type="ECO:0000313" key="20">
    <source>
        <dbReference type="Proteomes" id="UP000031594"/>
    </source>
</evidence>
<keyword evidence="7 15" id="KW-0028">Amino-acid biosynthesis</keyword>
<dbReference type="GO" id="GO:0004073">
    <property type="term" value="F:aspartate-semialdehyde dehydrogenase activity"/>
    <property type="evidence" value="ECO:0007669"/>
    <property type="project" value="UniProtKB-UniRule"/>
</dbReference>
<evidence type="ECO:0000259" key="17">
    <source>
        <dbReference type="SMART" id="SM00859"/>
    </source>
</evidence>
<evidence type="ECO:0000256" key="13">
    <source>
        <dbReference type="ARBA" id="ARBA00023167"/>
    </source>
</evidence>
<keyword evidence="9 15" id="KW-0521">NADP</keyword>
<evidence type="ECO:0000313" key="19">
    <source>
        <dbReference type="EMBL" id="QDQ42696.1"/>
    </source>
</evidence>
<evidence type="ECO:0000256" key="16">
    <source>
        <dbReference type="PIRSR" id="PIRSR000148-1"/>
    </source>
</evidence>
<sequence length="331" mass="35899">MGLKIGIVGATGAVGVEAIKLLEESKLPISELRLFASSRSVGKKIGFLGEELPIAELSFHAFKGLDFVIFSAGSSVSQQFAPIAKESGAIVIDNSSFFRLQPNVPLVVPEVNKEDLKSHKGIIANPNCTAAILSVALWPIHLVATIERVIVSTYQAVSGAGAKAILELETQLRHFVYGKPIVPEVFPEQIAFNVFSHNSPVTENGYNGEENKVMQEIRKIFHYPNLNICATCIRVPVFRAHSESVVIETAKKLDAQQTRSILSKAPGVLVVDDPQNGYFPTPLKASGKKEVLVGRIREDLSHPRGIAFFLSGDQLLKGAAWNAVQILQALL</sequence>
<feature type="binding site" evidence="15">
    <location>
        <position position="234"/>
    </location>
    <ligand>
        <name>substrate</name>
    </ligand>
</feature>
<name>A0A0C1UU95_9BACT</name>
<dbReference type="InterPro" id="IPR005986">
    <property type="entry name" value="Asp_semialdehyde_DH_beta"/>
</dbReference>
<evidence type="ECO:0000256" key="2">
    <source>
        <dbReference type="ARBA" id="ARBA00005076"/>
    </source>
</evidence>
<keyword evidence="20" id="KW-1185">Reference proteome</keyword>
<dbReference type="Proteomes" id="UP000031594">
    <property type="component" value="Unassembled WGS sequence"/>
</dbReference>
<keyword evidence="10 15" id="KW-0220">Diaminopimelate biosynthesis</keyword>
<comment type="pathway">
    <text evidence="3 15">Amino-acid biosynthesis; L-threonine biosynthesis; L-threonine from L-aspartate: step 2/5.</text>
</comment>
<evidence type="ECO:0000313" key="18">
    <source>
        <dbReference type="EMBL" id="KIE59333.1"/>
    </source>
</evidence>
<reference evidence="21" key="3">
    <citation type="submission" date="2019-03" db="EMBL/GenBank/DDBJ databases">
        <title>Complete genome of Methylacidiphilum kamchatkense Kam1.</title>
        <authorList>
            <person name="Kruse T."/>
            <person name="Murarilal Ratnadevi C."/>
            <person name="Erikstad H.-A."/>
            <person name="Birkeland N.-K."/>
        </authorList>
    </citation>
    <scope>NUCLEOTIDE SEQUENCE [LARGE SCALE GENOMIC DNA]</scope>
    <source>
        <strain evidence="21">kam1</strain>
    </source>
</reference>
<evidence type="ECO:0000256" key="8">
    <source>
        <dbReference type="ARBA" id="ARBA00022697"/>
    </source>
</evidence>
<dbReference type="UniPathway" id="UPA00034">
    <property type="reaction ID" value="UER00016"/>
</dbReference>
<dbReference type="OrthoDB" id="9805684at2"/>
<evidence type="ECO:0000256" key="11">
    <source>
        <dbReference type="ARBA" id="ARBA00023002"/>
    </source>
</evidence>
<evidence type="ECO:0000256" key="6">
    <source>
        <dbReference type="ARBA" id="ARBA00013120"/>
    </source>
</evidence>